<dbReference type="SMART" id="SM00213">
    <property type="entry name" value="UBQ"/>
    <property type="match status" value="2"/>
</dbReference>
<sequence>MTFIDLDASEENHYHLSYIPSTKSQLEQEFGNKKDMISVYILRDKEKTQIQISKKATILELKEKYLKSAAPALTLKFMGMLLNNDKTLPDYTIGDQDCLDATLDRSSIDSSQYIKLKLRFENEIHLFKISPIDKLEKLFEKYANKINKPMDRLKFIFDGYILSPNDSCQSLELENNFIIDVQEIH</sequence>
<dbReference type="InterPro" id="IPR000626">
    <property type="entry name" value="Ubiquitin-like_dom"/>
</dbReference>
<dbReference type="PANTHER" id="PTHR10562">
    <property type="entry name" value="SMALL UBIQUITIN-RELATED MODIFIER"/>
    <property type="match status" value="1"/>
</dbReference>
<dbReference type="CDD" id="cd17039">
    <property type="entry name" value="Ubl_ubiquitin_like"/>
    <property type="match status" value="1"/>
</dbReference>
<dbReference type="VEuPathDB" id="AmoebaDB:EHI5A_227740"/>
<reference evidence="2 3" key="1">
    <citation type="submission" date="2016-05" db="EMBL/GenBank/DDBJ databases">
        <title>First whole genome sequencing of Entamoeba histolytica HM1:IMSS-clone-6.</title>
        <authorList>
            <person name="Mukherjee Avik.K."/>
            <person name="Izumyama S."/>
            <person name="Nakada-Tsukui K."/>
            <person name="Nozaki T."/>
        </authorList>
    </citation>
    <scope>NUCLEOTIDE SEQUENCE [LARGE SCALE GENOMIC DNA]</scope>
    <source>
        <strain evidence="2 3">HM1:IMSS clone 6</strain>
    </source>
</reference>
<dbReference type="VEuPathDB" id="AmoebaDB:KM1_309560"/>
<dbReference type="Gene3D" id="3.10.20.90">
    <property type="entry name" value="Phosphatidylinositol 3-kinase Catalytic Subunit, Chain A, domain 1"/>
    <property type="match status" value="2"/>
</dbReference>
<organism evidence="2 3">
    <name type="scientific">Entamoeba histolytica</name>
    <dbReference type="NCBI Taxonomy" id="5759"/>
    <lineage>
        <taxon>Eukaryota</taxon>
        <taxon>Amoebozoa</taxon>
        <taxon>Evosea</taxon>
        <taxon>Archamoebae</taxon>
        <taxon>Mastigamoebida</taxon>
        <taxon>Entamoebidae</taxon>
        <taxon>Entamoeba</taxon>
    </lineage>
</organism>
<accession>A0A5K1U8I7</accession>
<evidence type="ECO:0000313" key="3">
    <source>
        <dbReference type="Proteomes" id="UP000078387"/>
    </source>
</evidence>
<proteinExistence type="predicted"/>
<feature type="domain" description="Ubiquitin-like" evidence="1">
    <location>
        <begin position="114"/>
        <end position="181"/>
    </location>
</feature>
<gene>
    <name evidence="2" type="ORF">CL6EHI_151620</name>
</gene>
<dbReference type="VEuPathDB" id="AmoebaDB:EHI8A_242640"/>
<dbReference type="EMBL" id="BDEQ01000001">
    <property type="protein sequence ID" value="GAT91409.1"/>
    <property type="molecule type" value="Genomic_DNA"/>
</dbReference>
<comment type="caution">
    <text evidence="2">The sequence shown here is derived from an EMBL/GenBank/DDBJ whole genome shotgun (WGS) entry which is preliminary data.</text>
</comment>
<feature type="domain" description="Ubiquitin-like" evidence="1">
    <location>
        <begin position="37"/>
        <end position="107"/>
    </location>
</feature>
<dbReference type="InterPro" id="IPR029071">
    <property type="entry name" value="Ubiquitin-like_domsf"/>
</dbReference>
<dbReference type="InterPro" id="IPR022617">
    <property type="entry name" value="Rad60/SUMO-like_dom"/>
</dbReference>
<dbReference type="SUPFAM" id="SSF54236">
    <property type="entry name" value="Ubiquitin-like"/>
    <property type="match status" value="2"/>
</dbReference>
<dbReference type="CDD" id="cd01763">
    <property type="entry name" value="Ubl_SUMO_like"/>
    <property type="match status" value="1"/>
</dbReference>
<protein>
    <recommendedName>
        <fullName evidence="1">Ubiquitin-like domain-containing protein</fullName>
    </recommendedName>
</protein>
<dbReference type="VEuPathDB" id="AmoebaDB:EHI7A_202040"/>
<dbReference type="Proteomes" id="UP000078387">
    <property type="component" value="Unassembled WGS sequence"/>
</dbReference>
<dbReference type="AlphaFoldDB" id="A0A5K1U8I7"/>
<dbReference type="PROSITE" id="PS50053">
    <property type="entry name" value="UBIQUITIN_2"/>
    <property type="match status" value="2"/>
</dbReference>
<dbReference type="Pfam" id="PF11976">
    <property type="entry name" value="Rad60-SLD"/>
    <property type="match status" value="2"/>
</dbReference>
<dbReference type="VEuPathDB" id="AmoebaDB:EHI_151620"/>
<dbReference type="OMA" id="FENEMHS"/>
<name>A0A5K1U8I7_ENTHI</name>
<evidence type="ECO:0000259" key="1">
    <source>
        <dbReference type="PROSITE" id="PS50053"/>
    </source>
</evidence>
<evidence type="ECO:0000313" key="2">
    <source>
        <dbReference type="EMBL" id="GAT91409.1"/>
    </source>
</evidence>